<reference evidence="1 2" key="1">
    <citation type="submission" date="2016-08" db="EMBL/GenBank/DDBJ databases">
        <title>Complete genome sequence of Bacillus muralis G25-68, a strain with toxicity to nematodes.</title>
        <authorList>
            <person name="Zheng Z."/>
        </authorList>
    </citation>
    <scope>NUCLEOTIDE SEQUENCE [LARGE SCALE GENOMIC DNA]</scope>
    <source>
        <strain evidence="1 2">G25-68</strain>
    </source>
</reference>
<sequence>MIGGGVLYLFTKQTKIYTNSLSKNAELTNESEYGKNYDWPSASEDSGIPASYEWAIKANGWNKGEREGASIFYTKGDHKIDVISATKKLDIIRVK</sequence>
<dbReference type="EMBL" id="CP017080">
    <property type="protein sequence ID" value="AOH54978.1"/>
    <property type="molecule type" value="Genomic_DNA"/>
</dbReference>
<evidence type="ECO:0000313" key="1">
    <source>
        <dbReference type="EMBL" id="AOH54978.1"/>
    </source>
</evidence>
<keyword evidence="2" id="KW-1185">Reference proteome</keyword>
<gene>
    <name evidence="1" type="ORF">ABE28_011510</name>
</gene>
<protein>
    <submittedName>
        <fullName evidence="1">Uncharacterized protein</fullName>
    </submittedName>
</protein>
<proteinExistence type="predicted"/>
<evidence type="ECO:0000313" key="2">
    <source>
        <dbReference type="Proteomes" id="UP000077926"/>
    </source>
</evidence>
<accession>A0A1B3XP26</accession>
<organism evidence="1 2">
    <name type="scientific">Peribacillus muralis</name>
    <dbReference type="NCBI Taxonomy" id="264697"/>
    <lineage>
        <taxon>Bacteria</taxon>
        <taxon>Bacillati</taxon>
        <taxon>Bacillota</taxon>
        <taxon>Bacilli</taxon>
        <taxon>Bacillales</taxon>
        <taxon>Bacillaceae</taxon>
        <taxon>Peribacillus</taxon>
    </lineage>
</organism>
<dbReference type="Proteomes" id="UP000077926">
    <property type="component" value="Chromosome"/>
</dbReference>
<name>A0A1B3XP26_9BACI</name>
<dbReference type="AlphaFoldDB" id="A0A1B3XP26"/>
<dbReference type="KEGG" id="bmur:ABE28_011510"/>